<dbReference type="Pfam" id="PF06560">
    <property type="entry name" value="GPI"/>
    <property type="match status" value="1"/>
</dbReference>
<comment type="pathway">
    <text evidence="1">Carbohydrate degradation; glycolysis; D-glyceraldehyde 3-phosphate and glycerone phosphate from D-glucose: step 2/4.</text>
</comment>
<name>A0ABR7GZK2_9FIRM</name>
<accession>A0ABR7GZK2</accession>
<dbReference type="InterPro" id="IPR014710">
    <property type="entry name" value="RmlC-like_jellyroll"/>
</dbReference>
<dbReference type="RefSeq" id="WP_187018349.1">
    <property type="nucleotide sequence ID" value="NZ_JACOPB010000001.1"/>
</dbReference>
<evidence type="ECO:0000313" key="9">
    <source>
        <dbReference type="Proteomes" id="UP000634672"/>
    </source>
</evidence>
<protein>
    <recommendedName>
        <fullName evidence="3">glucose-6-phosphate isomerase</fullName>
        <ecNumber evidence="3">5.3.1.9</ecNumber>
    </recommendedName>
</protein>
<dbReference type="InterPro" id="IPR010551">
    <property type="entry name" value="G6P_isomerase_prok"/>
</dbReference>
<dbReference type="InterPro" id="IPR011051">
    <property type="entry name" value="RmlC_Cupin_sf"/>
</dbReference>
<sequence>MENFVREPKGIQEFTAGCRLMGREVADRQKLVKECTGVYKNENALKEHGEELAYWVSNQNFNRENFVKGNLQWGITYINPFTVDGECAMTSGHFHGDPDCDEYYYGLKGSGFLLFWDGADDFYVEKIYPGSLHYINGHYAHRIINSGEEILAVAACSLPASRQDHQSIREHGFPYRCYKRNGEIIWEKQE</sequence>
<evidence type="ECO:0000256" key="1">
    <source>
        <dbReference type="ARBA" id="ARBA00004926"/>
    </source>
</evidence>
<evidence type="ECO:0000259" key="7">
    <source>
        <dbReference type="Pfam" id="PF06560"/>
    </source>
</evidence>
<feature type="domain" description="Glucose-6-phosphate isomerase prokaryote" evidence="7">
    <location>
        <begin position="32"/>
        <end position="188"/>
    </location>
</feature>
<dbReference type="Proteomes" id="UP000634672">
    <property type="component" value="Unassembled WGS sequence"/>
</dbReference>
<gene>
    <name evidence="8" type="ORF">H8S75_00095</name>
</gene>
<dbReference type="Gene3D" id="2.60.120.10">
    <property type="entry name" value="Jelly Rolls"/>
    <property type="match status" value="1"/>
</dbReference>
<evidence type="ECO:0000256" key="4">
    <source>
        <dbReference type="ARBA" id="ARBA00022432"/>
    </source>
</evidence>
<dbReference type="SUPFAM" id="SSF51182">
    <property type="entry name" value="RmlC-like cupins"/>
    <property type="match status" value="1"/>
</dbReference>
<comment type="catalytic activity">
    <reaction evidence="6">
        <text>alpha-D-glucose 6-phosphate = beta-D-fructose 6-phosphate</text>
        <dbReference type="Rhea" id="RHEA:11816"/>
        <dbReference type="ChEBI" id="CHEBI:57634"/>
        <dbReference type="ChEBI" id="CHEBI:58225"/>
        <dbReference type="EC" id="5.3.1.9"/>
    </reaction>
</comment>
<evidence type="ECO:0000313" key="8">
    <source>
        <dbReference type="EMBL" id="MBC5706363.1"/>
    </source>
</evidence>
<dbReference type="CDD" id="cd02218">
    <property type="entry name" value="cupin_PGI"/>
    <property type="match status" value="1"/>
</dbReference>
<comment type="similarity">
    <text evidence="2">Belongs to the archaeal-type GPI family.</text>
</comment>
<comment type="caution">
    <text evidence="8">The sequence shown here is derived from an EMBL/GenBank/DDBJ whole genome shotgun (WGS) entry which is preliminary data.</text>
</comment>
<evidence type="ECO:0000256" key="2">
    <source>
        <dbReference type="ARBA" id="ARBA00006542"/>
    </source>
</evidence>
<organism evidence="8 9">
    <name type="scientific">Hungatella hominis</name>
    <dbReference type="NCBI Taxonomy" id="2763050"/>
    <lineage>
        <taxon>Bacteria</taxon>
        <taxon>Bacillati</taxon>
        <taxon>Bacillota</taxon>
        <taxon>Clostridia</taxon>
        <taxon>Lachnospirales</taxon>
        <taxon>Lachnospiraceae</taxon>
        <taxon>Hungatella</taxon>
    </lineage>
</organism>
<dbReference type="EC" id="5.3.1.9" evidence="3"/>
<keyword evidence="4" id="KW-0312">Gluconeogenesis</keyword>
<keyword evidence="9" id="KW-1185">Reference proteome</keyword>
<dbReference type="EMBL" id="JACOPB010000001">
    <property type="protein sequence ID" value="MBC5706363.1"/>
    <property type="molecule type" value="Genomic_DNA"/>
</dbReference>
<reference evidence="8 9" key="1">
    <citation type="submission" date="2020-08" db="EMBL/GenBank/DDBJ databases">
        <title>Genome public.</title>
        <authorList>
            <person name="Liu C."/>
            <person name="Sun Q."/>
        </authorList>
    </citation>
    <scope>NUCLEOTIDE SEQUENCE [LARGE SCALE GENOMIC DNA]</scope>
    <source>
        <strain evidence="8 9">NSJ-66</strain>
    </source>
</reference>
<evidence type="ECO:0000256" key="5">
    <source>
        <dbReference type="ARBA" id="ARBA00023152"/>
    </source>
</evidence>
<evidence type="ECO:0000256" key="3">
    <source>
        <dbReference type="ARBA" id="ARBA00011952"/>
    </source>
</evidence>
<proteinExistence type="inferred from homology"/>
<evidence type="ECO:0000256" key="6">
    <source>
        <dbReference type="ARBA" id="ARBA00029321"/>
    </source>
</evidence>
<keyword evidence="5" id="KW-0324">Glycolysis</keyword>